<accession>A0A1I7WP19</accession>
<dbReference type="Proteomes" id="UP000095283">
    <property type="component" value="Unplaced"/>
</dbReference>
<evidence type="ECO:0000313" key="4">
    <source>
        <dbReference type="WBParaSite" id="Hba_06833"/>
    </source>
</evidence>
<evidence type="ECO:0000256" key="2">
    <source>
        <dbReference type="SAM" id="Phobius"/>
    </source>
</evidence>
<name>A0A1I7WP19_HETBA</name>
<keyword evidence="2" id="KW-1133">Transmembrane helix</keyword>
<feature type="transmembrane region" description="Helical" evidence="2">
    <location>
        <begin position="269"/>
        <end position="292"/>
    </location>
</feature>
<feature type="transmembrane region" description="Helical" evidence="2">
    <location>
        <begin position="327"/>
        <end position="347"/>
    </location>
</feature>
<keyword evidence="3" id="KW-1185">Reference proteome</keyword>
<feature type="transmembrane region" description="Helical" evidence="2">
    <location>
        <begin position="229"/>
        <end position="248"/>
    </location>
</feature>
<dbReference type="WBParaSite" id="Hba_06833">
    <property type="protein sequence ID" value="Hba_06833"/>
    <property type="gene ID" value="Hba_06833"/>
</dbReference>
<proteinExistence type="predicted"/>
<dbReference type="Gene3D" id="3.40.50.2000">
    <property type="entry name" value="Glycogen Phosphorylase B"/>
    <property type="match status" value="1"/>
</dbReference>
<keyword evidence="2" id="KW-0472">Membrane</keyword>
<evidence type="ECO:0000256" key="1">
    <source>
        <dbReference type="SAM" id="MobiDB-lite"/>
    </source>
</evidence>
<sequence>MFAILNFRELYGQIKQFARDKLQSSVNYQNLKSMSPVEEGRASSPLPDRPFQRPSRGDQDTMERVKDSCTKILNRLGQLQLQNVSDSDFLTYCTDVFCTEWKSRKQNSEIALRGMLLILELCLAQPTSQDSIFDHLVSQLGFHSVAFWKLAVPLRTIRCCTWSKTEHVGRTCKAFWREISAYPCYIYSNMYFLIKTLWFNSYYFLFVYSFLGNYRCVQVFLFIVGRISLSWYITVLFLLFIIYVLHCITFFKGGLQCILRWDQLSSRKFLYFIIISIMYRFIIGWTCSLGVFPVSIKNEDFLSIVNEPQTAIDAQEIKREVKYNRKYLYVVSDKILILICIILSTPLNGLPHERHTTYFINKILTYTYQFFEKHPERKGLDVLFQVAVTNRRAVESYRKYQVFSY</sequence>
<evidence type="ECO:0000313" key="3">
    <source>
        <dbReference type="Proteomes" id="UP000095283"/>
    </source>
</evidence>
<feature type="region of interest" description="Disordered" evidence="1">
    <location>
        <begin position="33"/>
        <end position="63"/>
    </location>
</feature>
<protein>
    <submittedName>
        <fullName evidence="4">Nucleoporin NDC1</fullName>
    </submittedName>
</protein>
<organism evidence="3 4">
    <name type="scientific">Heterorhabditis bacteriophora</name>
    <name type="common">Entomopathogenic nematode worm</name>
    <dbReference type="NCBI Taxonomy" id="37862"/>
    <lineage>
        <taxon>Eukaryota</taxon>
        <taxon>Metazoa</taxon>
        <taxon>Ecdysozoa</taxon>
        <taxon>Nematoda</taxon>
        <taxon>Chromadorea</taxon>
        <taxon>Rhabditida</taxon>
        <taxon>Rhabditina</taxon>
        <taxon>Rhabditomorpha</taxon>
        <taxon>Strongyloidea</taxon>
        <taxon>Heterorhabditidae</taxon>
        <taxon>Heterorhabditis</taxon>
    </lineage>
</organism>
<keyword evidence="2" id="KW-0812">Transmembrane</keyword>
<dbReference type="AlphaFoldDB" id="A0A1I7WP19"/>
<reference evidence="4" key="1">
    <citation type="submission" date="2016-11" db="UniProtKB">
        <authorList>
            <consortium name="WormBaseParasite"/>
        </authorList>
    </citation>
    <scope>IDENTIFICATION</scope>
</reference>